<evidence type="ECO:0000313" key="1">
    <source>
        <dbReference type="EMBL" id="RMZ99669.1"/>
    </source>
</evidence>
<dbReference type="AlphaFoldDB" id="A0A3M7PKS8"/>
<comment type="caution">
    <text evidence="1">The sequence shown here is derived from an EMBL/GenBank/DDBJ whole genome shotgun (WGS) entry which is preliminary data.</text>
</comment>
<reference evidence="1 2" key="1">
    <citation type="journal article" date="2018" name="Sci. Rep.">
        <title>Genomic signatures of local adaptation to the degree of environmental predictability in rotifers.</title>
        <authorList>
            <person name="Franch-Gras L."/>
            <person name="Hahn C."/>
            <person name="Garcia-Roger E.M."/>
            <person name="Carmona M.J."/>
            <person name="Serra M."/>
            <person name="Gomez A."/>
        </authorList>
    </citation>
    <scope>NUCLEOTIDE SEQUENCE [LARGE SCALE GENOMIC DNA]</scope>
    <source>
        <strain evidence="1">HYR1</strain>
    </source>
</reference>
<proteinExistence type="predicted"/>
<name>A0A3M7PKS8_BRAPC</name>
<dbReference type="Proteomes" id="UP000276133">
    <property type="component" value="Unassembled WGS sequence"/>
</dbReference>
<gene>
    <name evidence="1" type="ORF">BpHYR1_040564</name>
</gene>
<organism evidence="1 2">
    <name type="scientific">Brachionus plicatilis</name>
    <name type="common">Marine rotifer</name>
    <name type="synonym">Brachionus muelleri</name>
    <dbReference type="NCBI Taxonomy" id="10195"/>
    <lineage>
        <taxon>Eukaryota</taxon>
        <taxon>Metazoa</taxon>
        <taxon>Spiralia</taxon>
        <taxon>Gnathifera</taxon>
        <taxon>Rotifera</taxon>
        <taxon>Eurotatoria</taxon>
        <taxon>Monogononta</taxon>
        <taxon>Pseudotrocha</taxon>
        <taxon>Ploima</taxon>
        <taxon>Brachionidae</taxon>
        <taxon>Brachionus</taxon>
    </lineage>
</organism>
<accession>A0A3M7PKS8</accession>
<sequence length="135" mass="15981">MKKSKIFTLPSSLCVFPGILREEIRMTFFYTDRSRKHNYDFNFFKLLLKKHINLFILTQTLIFIKKSKQITCGSKYGLTNGMYKLSIFRPNYPLKNKELIGYMLTRALTFLAANHIKFELKFLTSTDNFAVSHKY</sequence>
<protein>
    <submittedName>
        <fullName evidence="1">Uncharacterized protein</fullName>
    </submittedName>
</protein>
<keyword evidence="2" id="KW-1185">Reference proteome</keyword>
<evidence type="ECO:0000313" key="2">
    <source>
        <dbReference type="Proteomes" id="UP000276133"/>
    </source>
</evidence>
<dbReference type="EMBL" id="REGN01010115">
    <property type="protein sequence ID" value="RMZ99669.1"/>
    <property type="molecule type" value="Genomic_DNA"/>
</dbReference>